<comment type="catalytic activity">
    <reaction evidence="8 13">
        <text>2 5-aminolevulinate = porphobilinogen + 2 H2O + H(+)</text>
        <dbReference type="Rhea" id="RHEA:24064"/>
        <dbReference type="ChEBI" id="CHEBI:15377"/>
        <dbReference type="ChEBI" id="CHEBI:15378"/>
        <dbReference type="ChEBI" id="CHEBI:58126"/>
        <dbReference type="ChEBI" id="CHEBI:356416"/>
        <dbReference type="EC" id="4.2.1.24"/>
    </reaction>
</comment>
<evidence type="ECO:0000313" key="16">
    <source>
        <dbReference type="Proteomes" id="UP000306416"/>
    </source>
</evidence>
<dbReference type="PANTHER" id="PTHR11458:SF0">
    <property type="entry name" value="DELTA-AMINOLEVULINIC ACID DEHYDRATASE"/>
    <property type="match status" value="1"/>
</dbReference>
<feature type="binding site" evidence="10">
    <location>
        <position position="313"/>
    </location>
    <ligand>
        <name>5-aminolevulinate</name>
        <dbReference type="ChEBI" id="CHEBI:356416"/>
        <label>2</label>
    </ligand>
</feature>
<evidence type="ECO:0000256" key="5">
    <source>
        <dbReference type="ARBA" id="ARBA00023133"/>
    </source>
</evidence>
<comment type="similarity">
    <text evidence="2 14">Belongs to the ALAD family.</text>
</comment>
<evidence type="ECO:0000313" key="15">
    <source>
        <dbReference type="EMBL" id="TGU74223.1"/>
    </source>
</evidence>
<feature type="active site" description="Schiff-base intermediate with substrate" evidence="9">
    <location>
        <position position="248"/>
    </location>
</feature>
<keyword evidence="12" id="KW-0460">Magnesium</keyword>
<dbReference type="RefSeq" id="WP_135868558.1">
    <property type="nucleotide sequence ID" value="NZ_SRSC01000001.1"/>
</dbReference>
<comment type="subunit">
    <text evidence="13">Homooctamer.</text>
</comment>
<feature type="active site" description="Schiff-base intermediate with substrate" evidence="9">
    <location>
        <position position="195"/>
    </location>
</feature>
<keyword evidence="7 13" id="KW-0627">Porphyrin biosynthesis</keyword>
<keyword evidence="16" id="KW-1185">Reference proteome</keyword>
<evidence type="ECO:0000256" key="4">
    <source>
        <dbReference type="ARBA" id="ARBA00020771"/>
    </source>
</evidence>
<dbReference type="AlphaFoldDB" id="A0A4S1CKY2"/>
<evidence type="ECO:0000256" key="14">
    <source>
        <dbReference type="RuleBase" id="RU004161"/>
    </source>
</evidence>
<accession>A0A4S1CKY2</accession>
<dbReference type="PIRSF" id="PIRSF001415">
    <property type="entry name" value="Porphbilin_synth"/>
    <property type="match status" value="1"/>
</dbReference>
<dbReference type="GO" id="GO:0004655">
    <property type="term" value="F:porphobilinogen synthase activity"/>
    <property type="evidence" value="ECO:0007669"/>
    <property type="project" value="UniProtKB-EC"/>
</dbReference>
<evidence type="ECO:0000256" key="7">
    <source>
        <dbReference type="ARBA" id="ARBA00023244"/>
    </source>
</evidence>
<keyword evidence="11" id="KW-0862">Zinc</keyword>
<proteinExistence type="inferred from homology"/>
<feature type="binding site" evidence="10">
    <location>
        <position position="205"/>
    </location>
    <ligand>
        <name>5-aminolevulinate</name>
        <dbReference type="ChEBI" id="CHEBI:356416"/>
        <label>1</label>
    </ligand>
</feature>
<evidence type="ECO:0000256" key="11">
    <source>
        <dbReference type="PIRSR" id="PIRSR001415-3"/>
    </source>
</evidence>
<name>A0A4S1CKY2_9BACT</name>
<dbReference type="SUPFAM" id="SSF51569">
    <property type="entry name" value="Aldolase"/>
    <property type="match status" value="1"/>
</dbReference>
<dbReference type="SMART" id="SM01004">
    <property type="entry name" value="ALAD"/>
    <property type="match status" value="1"/>
</dbReference>
<dbReference type="CDD" id="cd00384">
    <property type="entry name" value="ALAD_PBGS"/>
    <property type="match status" value="1"/>
</dbReference>
<evidence type="ECO:0000256" key="9">
    <source>
        <dbReference type="PIRSR" id="PIRSR001415-1"/>
    </source>
</evidence>
<feature type="binding site" evidence="10">
    <location>
        <position position="274"/>
    </location>
    <ligand>
        <name>5-aminolevulinate</name>
        <dbReference type="ChEBI" id="CHEBI:356416"/>
        <label>2</label>
    </ligand>
</feature>
<dbReference type="GO" id="GO:0006782">
    <property type="term" value="P:protoporphyrinogen IX biosynthetic process"/>
    <property type="evidence" value="ECO:0007669"/>
    <property type="project" value="UniProtKB-UniPathway"/>
</dbReference>
<dbReference type="NCBIfam" id="NF006762">
    <property type="entry name" value="PRK09283.1"/>
    <property type="match status" value="1"/>
</dbReference>
<protein>
    <recommendedName>
        <fullName evidence="4 13">Delta-aminolevulinic acid dehydratase</fullName>
        <ecNumber evidence="3 13">4.2.1.24</ecNumber>
    </recommendedName>
</protein>
<feature type="binding site" evidence="10">
    <location>
        <position position="217"/>
    </location>
    <ligand>
        <name>5-aminolevulinate</name>
        <dbReference type="ChEBI" id="CHEBI:356416"/>
        <label>1</label>
    </ligand>
</feature>
<feature type="binding site" evidence="11">
    <location>
        <position position="122"/>
    </location>
    <ligand>
        <name>Zn(2+)</name>
        <dbReference type="ChEBI" id="CHEBI:29105"/>
        <note>catalytic</note>
    </ligand>
</feature>
<evidence type="ECO:0000256" key="1">
    <source>
        <dbReference type="ARBA" id="ARBA00004694"/>
    </source>
</evidence>
<feature type="binding site" evidence="12">
    <location>
        <position position="233"/>
    </location>
    <ligand>
        <name>Mg(2+)</name>
        <dbReference type="ChEBI" id="CHEBI:18420"/>
    </ligand>
</feature>
<feature type="binding site" evidence="11">
    <location>
        <position position="120"/>
    </location>
    <ligand>
        <name>Zn(2+)</name>
        <dbReference type="ChEBI" id="CHEBI:29105"/>
        <note>catalytic</note>
    </ligand>
</feature>
<dbReference type="EMBL" id="SRSC01000001">
    <property type="protein sequence ID" value="TGU74223.1"/>
    <property type="molecule type" value="Genomic_DNA"/>
</dbReference>
<dbReference type="UniPathway" id="UPA00251">
    <property type="reaction ID" value="UER00318"/>
</dbReference>
<evidence type="ECO:0000256" key="6">
    <source>
        <dbReference type="ARBA" id="ARBA00023239"/>
    </source>
</evidence>
<reference evidence="15 16" key="1">
    <citation type="submission" date="2019-04" db="EMBL/GenBank/DDBJ databases">
        <title>Geobacter oryzae sp. nov., ferric-reducing bacteria isolated from paddy soil.</title>
        <authorList>
            <person name="Xu Z."/>
            <person name="Masuda Y."/>
            <person name="Itoh H."/>
            <person name="Senoo K."/>
        </authorList>
    </citation>
    <scope>NUCLEOTIDE SEQUENCE [LARGE SCALE GENOMIC DNA]</scope>
    <source>
        <strain evidence="15 16">Red111</strain>
    </source>
</reference>
<evidence type="ECO:0000256" key="12">
    <source>
        <dbReference type="PIRSR" id="PIRSR001415-5"/>
    </source>
</evidence>
<dbReference type="EC" id="4.2.1.24" evidence="3 13"/>
<evidence type="ECO:0000256" key="10">
    <source>
        <dbReference type="PIRSR" id="PIRSR001415-2"/>
    </source>
</evidence>
<comment type="caution">
    <text evidence="15">The sequence shown here is derived from an EMBL/GenBank/DDBJ whole genome shotgun (WGS) entry which is preliminary data.</text>
</comment>
<dbReference type="Pfam" id="PF00490">
    <property type="entry name" value="ALAD"/>
    <property type="match status" value="1"/>
</dbReference>
<dbReference type="InterPro" id="IPR030656">
    <property type="entry name" value="ALAD_AS"/>
</dbReference>
<evidence type="ECO:0000256" key="2">
    <source>
        <dbReference type="ARBA" id="ARBA00008055"/>
    </source>
</evidence>
<keyword evidence="6 13" id="KW-0456">Lyase</keyword>
<dbReference type="FunFam" id="3.20.20.70:FF:000019">
    <property type="entry name" value="Delta-aminolevulinic acid dehydratase"/>
    <property type="match status" value="1"/>
</dbReference>
<organism evidence="15 16">
    <name type="scientific">Geomonas terrae</name>
    <dbReference type="NCBI Taxonomy" id="2562681"/>
    <lineage>
        <taxon>Bacteria</taxon>
        <taxon>Pseudomonadati</taxon>
        <taxon>Thermodesulfobacteriota</taxon>
        <taxon>Desulfuromonadia</taxon>
        <taxon>Geobacterales</taxon>
        <taxon>Geobacteraceae</taxon>
        <taxon>Geomonas</taxon>
    </lineage>
</organism>
<dbReference type="PRINTS" id="PR00144">
    <property type="entry name" value="DALDHYDRTASE"/>
</dbReference>
<dbReference type="InterPro" id="IPR013785">
    <property type="entry name" value="Aldolase_TIM"/>
</dbReference>
<dbReference type="InterPro" id="IPR001731">
    <property type="entry name" value="ALAD"/>
</dbReference>
<dbReference type="Gene3D" id="3.20.20.70">
    <property type="entry name" value="Aldolase class I"/>
    <property type="match status" value="1"/>
</dbReference>
<dbReference type="GO" id="GO:0008270">
    <property type="term" value="F:zinc ion binding"/>
    <property type="evidence" value="ECO:0007669"/>
    <property type="project" value="TreeGrafter"/>
</dbReference>
<dbReference type="PANTHER" id="PTHR11458">
    <property type="entry name" value="DELTA-AMINOLEVULINIC ACID DEHYDRATASE"/>
    <property type="match status" value="1"/>
</dbReference>
<evidence type="ECO:0000256" key="3">
    <source>
        <dbReference type="ARBA" id="ARBA00012053"/>
    </source>
</evidence>
<dbReference type="PROSITE" id="PS00169">
    <property type="entry name" value="D_ALA_DEHYDRATASE"/>
    <property type="match status" value="1"/>
</dbReference>
<dbReference type="GO" id="GO:0005829">
    <property type="term" value="C:cytosol"/>
    <property type="evidence" value="ECO:0007669"/>
    <property type="project" value="TreeGrafter"/>
</dbReference>
<evidence type="ECO:0000256" key="13">
    <source>
        <dbReference type="RuleBase" id="RU000515"/>
    </source>
</evidence>
<comment type="pathway">
    <text evidence="1">Porphyrin-containing compound metabolism; protoporphyrin-IX biosynthesis; coproporphyrinogen-III from 5-aminolevulinate: step 1/4.</text>
</comment>
<gene>
    <name evidence="15" type="primary">hemB</name>
    <name evidence="15" type="ORF">E4633_01775</name>
</gene>
<feature type="binding site" evidence="11">
    <location>
        <position position="130"/>
    </location>
    <ligand>
        <name>Zn(2+)</name>
        <dbReference type="ChEBI" id="CHEBI:29105"/>
        <note>catalytic</note>
    </ligand>
</feature>
<keyword evidence="5" id="KW-0350">Heme biosynthesis</keyword>
<evidence type="ECO:0000256" key="8">
    <source>
        <dbReference type="ARBA" id="ARBA00047651"/>
    </source>
</evidence>
<keyword evidence="11" id="KW-0479">Metal-binding</keyword>
<dbReference type="Proteomes" id="UP000306416">
    <property type="component" value="Unassembled WGS sequence"/>
</dbReference>
<sequence>MFYPLYRARRIRGKEVFRNMVRETSVSANDLIYPMFSAFGKGIKKEISSMPGIYQQSIENIVEEAQEVYELGVPAVILFGIPEQKDAMGSDAYSDTGIIQETIRAIKKEVPNLAVITDVCMCEYTDHGHCGVIKNGDVDNDETLELLAREALSHARAGADMVAPSDMMDGRVAAIREALDNNGYNNIPLMSYAVKYASGYYGPFREAAESTPQFGDRRSYQMDPANRLEAIREARMDVEEGADILMVKPGLPYLDIVREVRNEFNLPTAVYNVSGEYSMVKAAANMGWIDEDRVVMETMMSFKRAGADLILTYHSKEVAKLLKKGYEADLRERCGCGCK</sequence>